<evidence type="ECO:0000313" key="2">
    <source>
        <dbReference type="EMBL" id="KKW11468.1"/>
    </source>
</evidence>
<dbReference type="AlphaFoldDB" id="A0A0G1VYB6"/>
<name>A0A0G1VYB6_9BACT</name>
<evidence type="ECO:0000256" key="1">
    <source>
        <dbReference type="SAM" id="MobiDB-lite"/>
    </source>
</evidence>
<dbReference type="Proteomes" id="UP000034588">
    <property type="component" value="Unassembled WGS sequence"/>
</dbReference>
<evidence type="ECO:0000313" key="3">
    <source>
        <dbReference type="Proteomes" id="UP000034588"/>
    </source>
</evidence>
<accession>A0A0G1VYB6</accession>
<feature type="compositionally biased region" description="Basic and acidic residues" evidence="1">
    <location>
        <begin position="47"/>
        <end position="58"/>
    </location>
</feature>
<proteinExistence type="predicted"/>
<gene>
    <name evidence="2" type="ORF">UY48_C0018G0002</name>
</gene>
<feature type="region of interest" description="Disordered" evidence="1">
    <location>
        <begin position="47"/>
        <end position="82"/>
    </location>
</feature>
<protein>
    <submittedName>
        <fullName evidence="2">Uncharacterized protein</fullName>
    </submittedName>
</protein>
<comment type="caution">
    <text evidence="2">The sequence shown here is derived from an EMBL/GenBank/DDBJ whole genome shotgun (WGS) entry which is preliminary data.</text>
</comment>
<sequence>MSNEIKKGVNNNCPTILGSYAGFRRYFGAPGTGGMKLALYILTDRAIPDDPENRRRKEDEDDKDDNVSARRGMDSELVGRAS</sequence>
<reference evidence="2 3" key="1">
    <citation type="journal article" date="2015" name="Nature">
        <title>rRNA introns, odd ribosomes, and small enigmatic genomes across a large radiation of phyla.</title>
        <authorList>
            <person name="Brown C.T."/>
            <person name="Hug L.A."/>
            <person name="Thomas B.C."/>
            <person name="Sharon I."/>
            <person name="Castelle C.J."/>
            <person name="Singh A."/>
            <person name="Wilkins M.J."/>
            <person name="Williams K.H."/>
            <person name="Banfield J.F."/>
        </authorList>
    </citation>
    <scope>NUCLEOTIDE SEQUENCE [LARGE SCALE GENOMIC DNA]</scope>
</reference>
<organism evidence="2 3">
    <name type="scientific">Candidatus Gottesmanbacteria bacterium GW2011_GWB1_49_7</name>
    <dbReference type="NCBI Taxonomy" id="1618448"/>
    <lineage>
        <taxon>Bacteria</taxon>
        <taxon>Candidatus Gottesmaniibacteriota</taxon>
    </lineage>
</organism>
<dbReference type="EMBL" id="LCQD01000018">
    <property type="protein sequence ID" value="KKW11468.1"/>
    <property type="molecule type" value="Genomic_DNA"/>
</dbReference>
<feature type="compositionally biased region" description="Basic and acidic residues" evidence="1">
    <location>
        <begin position="65"/>
        <end position="74"/>
    </location>
</feature>